<reference evidence="8 9" key="1">
    <citation type="journal article" date="2012" name="Genome Biol.">
        <title>Genome and low-iron response of an oceanic diatom adapted to chronic iron limitation.</title>
        <authorList>
            <person name="Lommer M."/>
            <person name="Specht M."/>
            <person name="Roy A.S."/>
            <person name="Kraemer L."/>
            <person name="Andreson R."/>
            <person name="Gutowska M.A."/>
            <person name="Wolf J."/>
            <person name="Bergner S.V."/>
            <person name="Schilhabel M.B."/>
            <person name="Klostermeier U.C."/>
            <person name="Beiko R.G."/>
            <person name="Rosenstiel P."/>
            <person name="Hippler M."/>
            <person name="Laroche J."/>
        </authorList>
    </citation>
    <scope>NUCLEOTIDE SEQUENCE [LARGE SCALE GENOMIC DNA]</scope>
    <source>
        <strain evidence="8 9">CCMP1005</strain>
    </source>
</reference>
<feature type="transmembrane region" description="Helical" evidence="6">
    <location>
        <begin position="54"/>
        <end position="75"/>
    </location>
</feature>
<feature type="region of interest" description="Disordered" evidence="5">
    <location>
        <begin position="160"/>
        <end position="187"/>
    </location>
</feature>
<dbReference type="EMBL" id="AGNL01039792">
    <property type="protein sequence ID" value="EJK52465.1"/>
    <property type="molecule type" value="Genomic_DNA"/>
</dbReference>
<feature type="region of interest" description="Disordered" evidence="5">
    <location>
        <begin position="326"/>
        <end position="345"/>
    </location>
</feature>
<evidence type="ECO:0000256" key="2">
    <source>
        <dbReference type="ARBA" id="ARBA00022692"/>
    </source>
</evidence>
<organism evidence="8 9">
    <name type="scientific">Thalassiosira oceanica</name>
    <name type="common">Marine diatom</name>
    <dbReference type="NCBI Taxonomy" id="159749"/>
    <lineage>
        <taxon>Eukaryota</taxon>
        <taxon>Sar</taxon>
        <taxon>Stramenopiles</taxon>
        <taxon>Ochrophyta</taxon>
        <taxon>Bacillariophyta</taxon>
        <taxon>Coscinodiscophyceae</taxon>
        <taxon>Thalassiosirophycidae</taxon>
        <taxon>Thalassiosirales</taxon>
        <taxon>Thalassiosiraceae</taxon>
        <taxon>Thalassiosira</taxon>
    </lineage>
</organism>
<feature type="transmembrane region" description="Helical" evidence="6">
    <location>
        <begin position="361"/>
        <end position="379"/>
    </location>
</feature>
<name>K0RGS7_THAOC</name>
<feature type="transmembrane region" description="Helical" evidence="6">
    <location>
        <begin position="81"/>
        <end position="98"/>
    </location>
</feature>
<feature type="transmembrane region" description="Helical" evidence="6">
    <location>
        <begin position="518"/>
        <end position="539"/>
    </location>
</feature>
<dbReference type="OrthoDB" id="294541at2759"/>
<dbReference type="PANTHER" id="PTHR16189:SF2">
    <property type="entry name" value="AMINO ACID TRANSPORTER TRANSMEMBRANE DOMAIN-CONTAINING PROTEIN"/>
    <property type="match status" value="1"/>
</dbReference>
<evidence type="ECO:0000313" key="8">
    <source>
        <dbReference type="EMBL" id="EJK52465.1"/>
    </source>
</evidence>
<feature type="compositionally biased region" description="Low complexity" evidence="5">
    <location>
        <begin position="10"/>
        <end position="22"/>
    </location>
</feature>
<evidence type="ECO:0000256" key="6">
    <source>
        <dbReference type="SAM" id="Phobius"/>
    </source>
</evidence>
<accession>K0RGS7</accession>
<dbReference type="InterPro" id="IPR013057">
    <property type="entry name" value="AA_transpt_TM"/>
</dbReference>
<keyword evidence="4 6" id="KW-0472">Membrane</keyword>
<evidence type="ECO:0000256" key="4">
    <source>
        <dbReference type="ARBA" id="ARBA00023136"/>
    </source>
</evidence>
<gene>
    <name evidence="8" type="ORF">THAOC_28252</name>
</gene>
<feature type="compositionally biased region" description="Polar residues" evidence="5">
    <location>
        <begin position="160"/>
        <end position="178"/>
    </location>
</feature>
<evidence type="ECO:0000256" key="1">
    <source>
        <dbReference type="ARBA" id="ARBA00004370"/>
    </source>
</evidence>
<keyword evidence="3 6" id="KW-1133">Transmembrane helix</keyword>
<feature type="domain" description="Amino acid transporter transmembrane" evidence="7">
    <location>
        <begin position="247"/>
        <end position="547"/>
    </location>
</feature>
<comment type="caution">
    <text evidence="8">The sequence shown here is derived from an EMBL/GenBank/DDBJ whole genome shotgun (WGS) entry which is preliminary data.</text>
</comment>
<protein>
    <recommendedName>
        <fullName evidence="7">Amino acid transporter transmembrane domain-containing protein</fullName>
    </recommendedName>
</protein>
<evidence type="ECO:0000313" key="9">
    <source>
        <dbReference type="Proteomes" id="UP000266841"/>
    </source>
</evidence>
<sequence length="769" mass="83212">MAASSETNKAAPSADGAAYAAATPPPSPSVAASPYWAPGGGTDPSKSRGGFSPFVAFCFTINYILGTGFLTLPWAFVQGGLVLSTLLLLVVCVLADVAKDFILETIARAEAMLDERMSTDDVNLKEEASPLVVSSAGTGEVDYKSLECDGNVMMQAARRGTSSLPNSMPGTPRSSRQPTPGEARRAAAAAGKYREGRRLMALKPAKFLVKNRKFEINALCRVFLGRRGKDVYISFLSMYLYCALWAYAAVFSSAMARQFPLPVGGVDVESGSYVVYAAAFAFVVVPMSCLELHEQVTAQVLLSICRFNMVFLMVWTSSDCAGSLNRRSNNDGVPDPSEEDETPIISGGGAPLFRPSGMHKMLPIVVFAMIYHNSIPGLAHPVGDKRKLSPIFISTTVFCALAYSLIGIVLGYAFGDSIEQSSNLNWAHCAWEAGPDDGRGSNLVSQLIRLYIVLFPALDVLSAYPLNAITLGDNMLGAYHGRRIHEVENNRWERLPFRLLASVPPIVLAVLVRELGTITDYAGTAGFLLAFAFPALLYIRSRGAAKKRGGCGLRDAVYRWHAQFWGGSPGHRAMELIDRTDSVSSMIPGRLPLPSVTAIVDSSFVIDHPIDAPWGNLLTKSKLMVMGWVGSYTPSYTRHHSAISATRSSRLPFLLPTYLCQACPVVAPLAGCYFGNKGAVLDVYSANLAATLLPGQGHSRLHNKLQVLLQSMVKLGSIFSEKDTVNFLIGKVPEININRYIHHQSECPNAYNPFTVVPDIHAYNYPAGR</sequence>
<feature type="transmembrane region" description="Helical" evidence="6">
    <location>
        <begin position="273"/>
        <end position="293"/>
    </location>
</feature>
<dbReference type="OMA" id="FTHITAM"/>
<dbReference type="Proteomes" id="UP000266841">
    <property type="component" value="Unassembled WGS sequence"/>
</dbReference>
<evidence type="ECO:0000256" key="3">
    <source>
        <dbReference type="ARBA" id="ARBA00022989"/>
    </source>
</evidence>
<dbReference type="GO" id="GO:0016020">
    <property type="term" value="C:membrane"/>
    <property type="evidence" value="ECO:0007669"/>
    <property type="project" value="UniProtKB-SubCell"/>
</dbReference>
<proteinExistence type="predicted"/>
<feature type="transmembrane region" description="Helical" evidence="6">
    <location>
        <begin position="450"/>
        <end position="474"/>
    </location>
</feature>
<feature type="transmembrane region" description="Helical" evidence="6">
    <location>
        <begin position="231"/>
        <end position="253"/>
    </location>
</feature>
<keyword evidence="9" id="KW-1185">Reference proteome</keyword>
<evidence type="ECO:0000256" key="5">
    <source>
        <dbReference type="SAM" id="MobiDB-lite"/>
    </source>
</evidence>
<feature type="transmembrane region" description="Helical" evidence="6">
    <location>
        <begin position="391"/>
        <end position="414"/>
    </location>
</feature>
<keyword evidence="2 6" id="KW-0812">Transmembrane</keyword>
<dbReference type="eggNOG" id="ENOG502SA9U">
    <property type="taxonomic scope" value="Eukaryota"/>
</dbReference>
<feature type="region of interest" description="Disordered" evidence="5">
    <location>
        <begin position="1"/>
        <end position="36"/>
    </location>
</feature>
<dbReference type="Pfam" id="PF01490">
    <property type="entry name" value="Aa_trans"/>
    <property type="match status" value="1"/>
</dbReference>
<dbReference type="PANTHER" id="PTHR16189">
    <property type="entry name" value="TRANSMEMBRANE PROTEIN 104-RELATED"/>
    <property type="match status" value="1"/>
</dbReference>
<evidence type="ECO:0000259" key="7">
    <source>
        <dbReference type="Pfam" id="PF01490"/>
    </source>
</evidence>
<dbReference type="AlphaFoldDB" id="K0RGS7"/>
<comment type="subcellular location">
    <subcellularLocation>
        <location evidence="1">Membrane</location>
    </subcellularLocation>
</comment>